<accession>A0A8S0Q092</accession>
<comment type="subcellular location">
    <subcellularLocation>
        <location evidence="1">Membrane</location>
    </subcellularLocation>
</comment>
<gene>
    <name evidence="3" type="ORF">OLEA9_A016747</name>
</gene>
<organism evidence="3 4">
    <name type="scientific">Olea europaea subsp. europaea</name>
    <dbReference type="NCBI Taxonomy" id="158383"/>
    <lineage>
        <taxon>Eukaryota</taxon>
        <taxon>Viridiplantae</taxon>
        <taxon>Streptophyta</taxon>
        <taxon>Embryophyta</taxon>
        <taxon>Tracheophyta</taxon>
        <taxon>Spermatophyta</taxon>
        <taxon>Magnoliopsida</taxon>
        <taxon>eudicotyledons</taxon>
        <taxon>Gunneridae</taxon>
        <taxon>Pentapetalae</taxon>
        <taxon>asterids</taxon>
        <taxon>lamiids</taxon>
        <taxon>Lamiales</taxon>
        <taxon>Oleaceae</taxon>
        <taxon>Oleeae</taxon>
        <taxon>Olea</taxon>
    </lineage>
</organism>
<name>A0A8S0Q092_OLEEU</name>
<dbReference type="AlphaFoldDB" id="A0A8S0Q092"/>
<protein>
    <submittedName>
        <fullName evidence="3">NDR1-like</fullName>
    </submittedName>
</protein>
<keyword evidence="4" id="KW-1185">Reference proteome</keyword>
<dbReference type="OrthoDB" id="1914670at2759"/>
<dbReference type="GO" id="GO:0005886">
    <property type="term" value="C:plasma membrane"/>
    <property type="evidence" value="ECO:0007669"/>
    <property type="project" value="TreeGrafter"/>
</dbReference>
<proteinExistence type="predicted"/>
<evidence type="ECO:0000256" key="1">
    <source>
        <dbReference type="ARBA" id="ARBA00004370"/>
    </source>
</evidence>
<dbReference type="GO" id="GO:0098542">
    <property type="term" value="P:defense response to other organism"/>
    <property type="evidence" value="ECO:0007669"/>
    <property type="project" value="InterPro"/>
</dbReference>
<dbReference type="GO" id="GO:0009506">
    <property type="term" value="C:plasmodesma"/>
    <property type="evidence" value="ECO:0007669"/>
    <property type="project" value="TreeGrafter"/>
</dbReference>
<dbReference type="EMBL" id="CACTIH010000396">
    <property type="protein sequence ID" value="CAA2960403.1"/>
    <property type="molecule type" value="Genomic_DNA"/>
</dbReference>
<dbReference type="PANTHER" id="PTHR31415:SF52">
    <property type="entry name" value="LATE EMBRYOGENESIS ABUNDANT (LEA) HYDROXYPROLINE-RICH GLYCOPROTEIN FAMILY-RELATED"/>
    <property type="match status" value="1"/>
</dbReference>
<reference evidence="3 4" key="1">
    <citation type="submission" date="2019-12" db="EMBL/GenBank/DDBJ databases">
        <authorList>
            <person name="Alioto T."/>
            <person name="Alioto T."/>
            <person name="Gomez Garrido J."/>
        </authorList>
    </citation>
    <scope>NUCLEOTIDE SEQUENCE [LARGE SCALE GENOMIC DNA]</scope>
</reference>
<sequence length="265" mass="29941">MPLLDFHLLYSIQCKAITQRDSIPISLEISALDLVYFHHIYRSTASRFSRMAESSDAGRCGKCCCSFIFTSGLTALFMWLSLRTSKPTCSVQQFLVPALNKTDNSTAARNNHTIFFDIKLDNGMKDKGVHYDPINFTFFYDQNYSFPIATYTVPGFYQGHGKHTSRKALVEANGVPWVAAFEAVSNGSPVSFRAGLATRVKFKILSFYTKKHNLIVKGEIPVDDSGKKKNKKGIKLKSNAPHQRSHRLRLEFGVVIFTFFLIFLL</sequence>
<dbReference type="Gramene" id="OE9A016747T1">
    <property type="protein sequence ID" value="OE9A016747C1"/>
    <property type="gene ID" value="OE9A016747"/>
</dbReference>
<evidence type="ECO:0000313" key="3">
    <source>
        <dbReference type="EMBL" id="CAA2960403.1"/>
    </source>
</evidence>
<dbReference type="Proteomes" id="UP000594638">
    <property type="component" value="Unassembled WGS sequence"/>
</dbReference>
<evidence type="ECO:0000256" key="2">
    <source>
        <dbReference type="ARBA" id="ARBA00023136"/>
    </source>
</evidence>
<comment type="caution">
    <text evidence="3">The sequence shown here is derived from an EMBL/GenBank/DDBJ whole genome shotgun (WGS) entry which is preliminary data.</text>
</comment>
<keyword evidence="2" id="KW-0472">Membrane</keyword>
<evidence type="ECO:0000313" key="4">
    <source>
        <dbReference type="Proteomes" id="UP000594638"/>
    </source>
</evidence>
<dbReference type="InterPro" id="IPR044839">
    <property type="entry name" value="NDR1-like"/>
</dbReference>
<dbReference type="PANTHER" id="PTHR31415">
    <property type="entry name" value="OS05G0367900 PROTEIN"/>
    <property type="match status" value="1"/>
</dbReference>